<evidence type="ECO:0008006" key="8">
    <source>
        <dbReference type="Google" id="ProtNLM"/>
    </source>
</evidence>
<gene>
    <name evidence="6" type="ORF">TH25_22610</name>
</gene>
<dbReference type="NCBIfam" id="TIGR03071">
    <property type="entry name" value="couple_hipA"/>
    <property type="match status" value="1"/>
</dbReference>
<evidence type="ECO:0000259" key="4">
    <source>
        <dbReference type="Pfam" id="PF07804"/>
    </source>
</evidence>
<sequence length="414" mass="46394">MIRVWSDGELSGRLVRRGDRGSSFSYDPEASHDSAVSVSMPVRLPSWEWQTGLLPIFEQNLPEGYLRDRISRQFSKALGKFDDLDLLSVIGRTQMGRLRYSGDKDKPSEDVPFQSIDEILKSRRDGQLFDYLLEKFTSYSGISGVQPKVLIRDNMSDAGTWLSPSFRGATHIVKLWDPKEYPELAANEFFCLMAAARAGLEVPRHRLSEGGEALVIDRFDLKEDGQYIGMEDFCVLNGRNTNRKYDGSYETAIMKRAADFLGLEQWSKQGPDLFRLIVLNCLVRNGDAHLKNFALLYDDVNGDLRLAPVYDVVTTAAYLPKDQMALVLDGSSKWPDRARLIKLGQRTGLNARRTGEMIDQVAEAVASTRTELAAYQHVSPAFSQIAPKIISAWEDGLKNTALASDRLISHSATT</sequence>
<proteinExistence type="inferred from homology"/>
<dbReference type="RefSeq" id="WP_114090373.1">
    <property type="nucleotide sequence ID" value="NZ_JPWH01000029.1"/>
</dbReference>
<feature type="domain" description="HipA-like C-terminal" evidence="4">
    <location>
        <begin position="141"/>
        <end position="367"/>
    </location>
</feature>
<comment type="caution">
    <text evidence="6">The sequence shown here is derived from an EMBL/GenBank/DDBJ whole genome shotgun (WGS) entry which is preliminary data.</text>
</comment>
<keyword evidence="3" id="KW-0418">Kinase</keyword>
<keyword evidence="2" id="KW-0808">Transferase</keyword>
<dbReference type="Gene3D" id="1.10.1070.20">
    <property type="match status" value="1"/>
</dbReference>
<reference evidence="6 7" key="1">
    <citation type="submission" date="2014-07" db="EMBL/GenBank/DDBJ databases">
        <title>Draft genome sequence of Thalassospira profundimaris S25-3-2.</title>
        <authorList>
            <person name="Lai Q."/>
            <person name="Shao Z."/>
        </authorList>
    </citation>
    <scope>NUCLEOTIDE SEQUENCE [LARGE SCALE GENOMIC DNA]</scope>
    <source>
        <strain evidence="6 7">S25-3-2</strain>
    </source>
</reference>
<organism evidence="6 7">
    <name type="scientific">Thalassospira profundimaris</name>
    <dbReference type="NCBI Taxonomy" id="502049"/>
    <lineage>
        <taxon>Bacteria</taxon>
        <taxon>Pseudomonadati</taxon>
        <taxon>Pseudomonadota</taxon>
        <taxon>Alphaproteobacteria</taxon>
        <taxon>Rhodospirillales</taxon>
        <taxon>Thalassospiraceae</taxon>
        <taxon>Thalassospira</taxon>
    </lineage>
</organism>
<dbReference type="PANTHER" id="PTHR37419">
    <property type="entry name" value="SERINE/THREONINE-PROTEIN KINASE TOXIN HIPA"/>
    <property type="match status" value="1"/>
</dbReference>
<evidence type="ECO:0000259" key="5">
    <source>
        <dbReference type="Pfam" id="PF13657"/>
    </source>
</evidence>
<protein>
    <recommendedName>
        <fullName evidence="8">Phosphatidylinositol kinase</fullName>
    </recommendedName>
</protein>
<evidence type="ECO:0000313" key="6">
    <source>
        <dbReference type="EMBL" id="RCK42573.1"/>
    </source>
</evidence>
<accession>A0A367WM95</accession>
<evidence type="ECO:0000256" key="1">
    <source>
        <dbReference type="ARBA" id="ARBA00010164"/>
    </source>
</evidence>
<dbReference type="InterPro" id="IPR012893">
    <property type="entry name" value="HipA-like_C"/>
</dbReference>
<dbReference type="Proteomes" id="UP000252517">
    <property type="component" value="Unassembled WGS sequence"/>
</dbReference>
<feature type="domain" description="HipA N-terminal subdomain 1" evidence="5">
    <location>
        <begin position="3"/>
        <end position="100"/>
    </location>
</feature>
<dbReference type="InterPro" id="IPR017508">
    <property type="entry name" value="HipA_N1"/>
</dbReference>
<dbReference type="Pfam" id="PF13657">
    <property type="entry name" value="Couple_hipA"/>
    <property type="match status" value="1"/>
</dbReference>
<dbReference type="GO" id="GO:0004674">
    <property type="term" value="F:protein serine/threonine kinase activity"/>
    <property type="evidence" value="ECO:0007669"/>
    <property type="project" value="TreeGrafter"/>
</dbReference>
<comment type="similarity">
    <text evidence="1">Belongs to the HipA Ser/Thr kinase family.</text>
</comment>
<dbReference type="InterPro" id="IPR052028">
    <property type="entry name" value="HipA_Ser/Thr_kinase"/>
</dbReference>
<dbReference type="AlphaFoldDB" id="A0A367WM95"/>
<evidence type="ECO:0000256" key="3">
    <source>
        <dbReference type="ARBA" id="ARBA00022777"/>
    </source>
</evidence>
<dbReference type="Pfam" id="PF07804">
    <property type="entry name" value="HipA_C"/>
    <property type="match status" value="1"/>
</dbReference>
<dbReference type="PANTHER" id="PTHR37419:SF1">
    <property type="entry name" value="SERINE_THREONINE-PROTEIN KINASE TOXIN HIPA"/>
    <property type="match status" value="1"/>
</dbReference>
<evidence type="ECO:0000313" key="7">
    <source>
        <dbReference type="Proteomes" id="UP000252517"/>
    </source>
</evidence>
<dbReference type="OrthoDB" id="9805913at2"/>
<dbReference type="EMBL" id="JPWH01000029">
    <property type="protein sequence ID" value="RCK42573.1"/>
    <property type="molecule type" value="Genomic_DNA"/>
</dbReference>
<evidence type="ECO:0000256" key="2">
    <source>
        <dbReference type="ARBA" id="ARBA00022679"/>
    </source>
</evidence>
<name>A0A367WM95_9PROT</name>
<dbReference type="GO" id="GO:0005829">
    <property type="term" value="C:cytosol"/>
    <property type="evidence" value="ECO:0007669"/>
    <property type="project" value="TreeGrafter"/>
</dbReference>